<organism evidence="2">
    <name type="scientific">freshwater metagenome</name>
    <dbReference type="NCBI Taxonomy" id="449393"/>
    <lineage>
        <taxon>unclassified sequences</taxon>
        <taxon>metagenomes</taxon>
        <taxon>ecological metagenomes</taxon>
    </lineage>
</organism>
<reference evidence="2" key="1">
    <citation type="submission" date="2020-05" db="EMBL/GenBank/DDBJ databases">
        <authorList>
            <person name="Chiriac C."/>
            <person name="Salcher M."/>
            <person name="Ghai R."/>
            <person name="Kavagutti S V."/>
        </authorList>
    </citation>
    <scope>NUCLEOTIDE SEQUENCE</scope>
</reference>
<evidence type="ECO:0000256" key="1">
    <source>
        <dbReference type="SAM" id="MobiDB-lite"/>
    </source>
</evidence>
<sequence length="107" mass="12685">MLAGNPVHPSYEVEPRTEEKKRRFSANRDAVAKELDTVLTLIFQFEHRFYEALCLGNDSYEACYKLFLAEWNGNFNQKLTSLRLKFWKVNPKYFAETYKPIENVNNK</sequence>
<dbReference type="AlphaFoldDB" id="A0A6J6ERF0"/>
<gene>
    <name evidence="2" type="ORF">UFOPK1726_00697</name>
</gene>
<feature type="region of interest" description="Disordered" evidence="1">
    <location>
        <begin position="1"/>
        <end position="20"/>
    </location>
</feature>
<name>A0A6J6ERF0_9ZZZZ</name>
<accession>A0A6J6ERF0</accession>
<dbReference type="EMBL" id="CAEZTT010000072">
    <property type="protein sequence ID" value="CAB4577999.1"/>
    <property type="molecule type" value="Genomic_DNA"/>
</dbReference>
<feature type="compositionally biased region" description="Basic and acidic residues" evidence="1">
    <location>
        <begin position="11"/>
        <end position="20"/>
    </location>
</feature>
<protein>
    <submittedName>
        <fullName evidence="2">Unannotated protein</fullName>
    </submittedName>
</protein>
<evidence type="ECO:0000313" key="2">
    <source>
        <dbReference type="EMBL" id="CAB4577999.1"/>
    </source>
</evidence>
<proteinExistence type="predicted"/>